<name>L8WIH8_THACA</name>
<reference evidence="1 2" key="1">
    <citation type="journal article" date="2013" name="Nat. Commun.">
        <title>The evolution and pathogenic mechanisms of the rice sheath blight pathogen.</title>
        <authorList>
            <person name="Zheng A."/>
            <person name="Lin R."/>
            <person name="Xu L."/>
            <person name="Qin P."/>
            <person name="Tang C."/>
            <person name="Ai P."/>
            <person name="Zhang D."/>
            <person name="Liu Y."/>
            <person name="Sun Z."/>
            <person name="Feng H."/>
            <person name="Wang Y."/>
            <person name="Chen Y."/>
            <person name="Liang X."/>
            <person name="Fu R."/>
            <person name="Li Q."/>
            <person name="Zhang J."/>
            <person name="Yu X."/>
            <person name="Xie Z."/>
            <person name="Ding L."/>
            <person name="Guan P."/>
            <person name="Tang J."/>
            <person name="Liang Y."/>
            <person name="Wang S."/>
            <person name="Deng Q."/>
            <person name="Li S."/>
            <person name="Zhu J."/>
            <person name="Wang L."/>
            <person name="Liu H."/>
            <person name="Li P."/>
        </authorList>
    </citation>
    <scope>NUCLEOTIDE SEQUENCE [LARGE SCALE GENOMIC DNA]</scope>
    <source>
        <strain evidence="2">AG-1 IA</strain>
    </source>
</reference>
<sequence>MWMAYLESSLFFSSIVHASRDNIPSAVYVREISPIRRCSSGQRWAPRELMHRKPCELR</sequence>
<gene>
    <name evidence="1" type="ORF">AG1IA_08262</name>
</gene>
<dbReference type="AlphaFoldDB" id="L8WIH8"/>
<evidence type="ECO:0000313" key="2">
    <source>
        <dbReference type="Proteomes" id="UP000011668"/>
    </source>
</evidence>
<protein>
    <submittedName>
        <fullName evidence="1">Uncharacterized protein</fullName>
    </submittedName>
</protein>
<dbReference type="Proteomes" id="UP000011668">
    <property type="component" value="Unassembled WGS sequence"/>
</dbReference>
<evidence type="ECO:0000313" key="1">
    <source>
        <dbReference type="EMBL" id="ELU37710.1"/>
    </source>
</evidence>
<comment type="caution">
    <text evidence="1">The sequence shown here is derived from an EMBL/GenBank/DDBJ whole genome shotgun (WGS) entry which is preliminary data.</text>
</comment>
<organism evidence="1 2">
    <name type="scientific">Thanatephorus cucumeris (strain AG1-IA)</name>
    <name type="common">Rice sheath blight fungus</name>
    <name type="synonym">Rhizoctonia solani</name>
    <dbReference type="NCBI Taxonomy" id="983506"/>
    <lineage>
        <taxon>Eukaryota</taxon>
        <taxon>Fungi</taxon>
        <taxon>Dikarya</taxon>
        <taxon>Basidiomycota</taxon>
        <taxon>Agaricomycotina</taxon>
        <taxon>Agaricomycetes</taxon>
        <taxon>Cantharellales</taxon>
        <taxon>Ceratobasidiaceae</taxon>
        <taxon>Rhizoctonia</taxon>
        <taxon>Rhizoctonia solani AG-1</taxon>
    </lineage>
</organism>
<keyword evidence="2" id="KW-1185">Reference proteome</keyword>
<dbReference type="HOGENOM" id="CLU_2980718_0_0_1"/>
<dbReference type="EMBL" id="AFRT01002490">
    <property type="protein sequence ID" value="ELU37710.1"/>
    <property type="molecule type" value="Genomic_DNA"/>
</dbReference>
<accession>L8WIH8</accession>
<proteinExistence type="predicted"/>